<keyword evidence="5 16" id="KW-0479">Metal-binding</keyword>
<dbReference type="GO" id="GO:0006508">
    <property type="term" value="P:proteolysis"/>
    <property type="evidence" value="ECO:0007669"/>
    <property type="project" value="UniProtKB-KW"/>
</dbReference>
<keyword evidence="10 16" id="KW-0482">Metalloprotease</keyword>
<comment type="similarity">
    <text evidence="3 17">Belongs to the peptidase M8 family.</text>
</comment>
<evidence type="ECO:0000256" key="4">
    <source>
        <dbReference type="ARBA" id="ARBA00022670"/>
    </source>
</evidence>
<keyword evidence="6 17" id="KW-0732">Signal</keyword>
<dbReference type="PANTHER" id="PTHR10942:SF0">
    <property type="entry name" value="LEISHMANOLYSIN-LIKE PEPTIDASE"/>
    <property type="match status" value="1"/>
</dbReference>
<feature type="signal peptide" evidence="17">
    <location>
        <begin position="1"/>
        <end position="26"/>
    </location>
</feature>
<evidence type="ECO:0000256" key="7">
    <source>
        <dbReference type="ARBA" id="ARBA00022801"/>
    </source>
</evidence>
<keyword evidence="4 17" id="KW-0645">Protease</keyword>
<evidence type="ECO:0000256" key="11">
    <source>
        <dbReference type="ARBA" id="ARBA00023136"/>
    </source>
</evidence>
<dbReference type="PANTHER" id="PTHR10942">
    <property type="entry name" value="LEISHMANOLYSIN-LIKE PEPTIDASE"/>
    <property type="match status" value="1"/>
</dbReference>
<reference evidence="18 19" key="1">
    <citation type="submission" date="2020-08" db="EMBL/GenBank/DDBJ databases">
        <authorList>
            <person name="Newling K."/>
            <person name="Davey J."/>
            <person name="Forrester S."/>
        </authorList>
    </citation>
    <scope>NUCLEOTIDE SEQUENCE [LARGE SCALE GENOMIC DNA]</scope>
    <source>
        <strain evidence="19">Crithidia deanei Carvalho (ATCC PRA-265)</strain>
    </source>
</reference>
<gene>
    <name evidence="18" type="ORF">ADEAN_000005600</name>
</gene>
<evidence type="ECO:0000256" key="15">
    <source>
        <dbReference type="PIRSR" id="PIRSR601577-1"/>
    </source>
</evidence>
<proteinExistence type="inferred from homology"/>
<comment type="subcellular location">
    <subcellularLocation>
        <location evidence="2">Membrane</location>
    </subcellularLocation>
</comment>
<dbReference type="GO" id="GO:0004222">
    <property type="term" value="F:metalloendopeptidase activity"/>
    <property type="evidence" value="ECO:0007669"/>
    <property type="project" value="UniProtKB-UniRule"/>
</dbReference>
<feature type="binding site" evidence="16">
    <location>
        <position position="281"/>
    </location>
    <ligand>
        <name>Zn(2+)</name>
        <dbReference type="ChEBI" id="CHEBI:29105"/>
        <note>catalytic</note>
    </ligand>
</feature>
<keyword evidence="9" id="KW-0130">Cell adhesion</keyword>
<organism evidence="18 19">
    <name type="scientific">Angomonas deanei</name>
    <dbReference type="NCBI Taxonomy" id="59799"/>
    <lineage>
        <taxon>Eukaryota</taxon>
        <taxon>Discoba</taxon>
        <taxon>Euglenozoa</taxon>
        <taxon>Kinetoplastea</taxon>
        <taxon>Metakinetoplastina</taxon>
        <taxon>Trypanosomatida</taxon>
        <taxon>Trypanosomatidae</taxon>
        <taxon>Strigomonadinae</taxon>
        <taxon>Angomonas</taxon>
    </lineage>
</organism>
<dbReference type="Pfam" id="PF01457">
    <property type="entry name" value="Peptidase_M8"/>
    <property type="match status" value="1"/>
</dbReference>
<dbReference type="Gene3D" id="2.10.55.10">
    <property type="entry name" value="Leishmanolysin domain 3"/>
    <property type="match status" value="1"/>
</dbReference>
<keyword evidence="13" id="KW-1015">Disulfide bond</keyword>
<evidence type="ECO:0000256" key="5">
    <source>
        <dbReference type="ARBA" id="ARBA00022723"/>
    </source>
</evidence>
<dbReference type="Gene3D" id="3.10.170.20">
    <property type="match status" value="1"/>
</dbReference>
<dbReference type="GO" id="GO:0005737">
    <property type="term" value="C:cytoplasm"/>
    <property type="evidence" value="ECO:0007669"/>
    <property type="project" value="TreeGrafter"/>
</dbReference>
<name>A0A7G2BZY7_9TRYP</name>
<feature type="active site" evidence="15">
    <location>
        <position position="221"/>
    </location>
</feature>
<feature type="binding site" evidence="16">
    <location>
        <position position="220"/>
    </location>
    <ligand>
        <name>Zn(2+)</name>
        <dbReference type="ChEBI" id="CHEBI:29105"/>
        <note>catalytic</note>
    </ligand>
</feature>
<dbReference type="GO" id="GO:0016020">
    <property type="term" value="C:membrane"/>
    <property type="evidence" value="ECO:0007669"/>
    <property type="project" value="UniProtKB-SubCell"/>
</dbReference>
<sequence length="515" mass="55810">MQPKSTHLLRVGGTAVVLLLSSLVLGEHHCIHDQIQLKQIQSGVLEANHIVEETSLLRESRASPRGIVFRVGTATLDDSSKYCTAAGQKRPSLEGSTLTCTAEQVFTSEKKRYLIDHLLPSATSLISNALKNTPSGSFSLQQSDLEGNICSNFIVSRELENAADQDFIILVAAAPTSGNTIAWATTCLVSSKSNKPMVGVINVSPKYINGEMSTVRTVVHEIFHALGFSSLKSTEATMRGKTVKVVSSGQTKIKAREHYGCSDLEGMEVDDDGGAGTMGSHWKARAAKDDLMAGYASNIMYLTPMTLAYMEDSTFYAPNYDSAETMPFGYKAGCDFLREPCIQNGVSLFPDTWADRNTDRIRCSSDRLAVGGGYLASAENRNLNCAGTIYDYFGDGRCYDSSPYDYCPPIQPYTNTICRNTGDTVGRCINQDSSTGAECFNIVCDYSAKTFQIALSSSTIRCTSGGTFSSGGKRYVCPEYYEMCPYAGSGTDSSVKRTVYVSLVVTVSLFASLFL</sequence>
<dbReference type="SUPFAM" id="SSF55486">
    <property type="entry name" value="Metalloproteases ('zincins'), catalytic domain"/>
    <property type="match status" value="1"/>
</dbReference>
<dbReference type="Proteomes" id="UP000515908">
    <property type="component" value="Chromosome 01"/>
</dbReference>
<dbReference type="PRINTS" id="PR00782">
    <property type="entry name" value="LSHMANOLYSIN"/>
</dbReference>
<evidence type="ECO:0000313" key="18">
    <source>
        <dbReference type="EMBL" id="CAD2212644.1"/>
    </source>
</evidence>
<keyword evidence="19" id="KW-1185">Reference proteome</keyword>
<evidence type="ECO:0000256" key="10">
    <source>
        <dbReference type="ARBA" id="ARBA00023049"/>
    </source>
</evidence>
<dbReference type="OrthoDB" id="262619at2759"/>
<evidence type="ECO:0000256" key="13">
    <source>
        <dbReference type="ARBA" id="ARBA00023157"/>
    </source>
</evidence>
<evidence type="ECO:0000256" key="9">
    <source>
        <dbReference type="ARBA" id="ARBA00022889"/>
    </source>
</evidence>
<feature type="chain" id="PRO_5029031876" description="Leishmanolysin-like peptidase" evidence="17">
    <location>
        <begin position="27"/>
        <end position="515"/>
    </location>
</feature>
<evidence type="ECO:0000256" key="12">
    <source>
        <dbReference type="ARBA" id="ARBA00023145"/>
    </source>
</evidence>
<dbReference type="InterPro" id="IPR001577">
    <property type="entry name" value="Peptidase_M8"/>
</dbReference>
<evidence type="ECO:0000256" key="6">
    <source>
        <dbReference type="ARBA" id="ARBA00022729"/>
    </source>
</evidence>
<keyword evidence="14" id="KW-0325">Glycoprotein</keyword>
<dbReference type="Gene3D" id="3.90.132.10">
    <property type="entry name" value="Leishmanolysin , domain 2"/>
    <property type="match status" value="1"/>
</dbReference>
<evidence type="ECO:0000256" key="8">
    <source>
        <dbReference type="ARBA" id="ARBA00022833"/>
    </source>
</evidence>
<feature type="binding site" evidence="16">
    <location>
        <position position="224"/>
    </location>
    <ligand>
        <name>Zn(2+)</name>
        <dbReference type="ChEBI" id="CHEBI:29105"/>
        <note>catalytic</note>
    </ligand>
</feature>
<dbReference type="VEuPathDB" id="TriTrypDB:ADEAN_000005600"/>
<dbReference type="FunFam" id="3.90.132.10:FF:000001">
    <property type="entry name" value="leishmanolysin-like peptidase isoform X2"/>
    <property type="match status" value="1"/>
</dbReference>
<evidence type="ECO:0000256" key="17">
    <source>
        <dbReference type="RuleBase" id="RU366077"/>
    </source>
</evidence>
<comment type="cofactor">
    <cofactor evidence="16 17">
        <name>Zn(2+)</name>
        <dbReference type="ChEBI" id="CHEBI:29105"/>
    </cofactor>
    <text evidence="16 17">Binds 1 zinc ion per subunit.</text>
</comment>
<evidence type="ECO:0000313" key="19">
    <source>
        <dbReference type="Proteomes" id="UP000515908"/>
    </source>
</evidence>
<dbReference type="GO" id="GO:0007155">
    <property type="term" value="P:cell adhesion"/>
    <property type="evidence" value="ECO:0007669"/>
    <property type="project" value="UniProtKB-KW"/>
</dbReference>
<keyword evidence="12" id="KW-0865">Zymogen</keyword>
<evidence type="ECO:0000256" key="14">
    <source>
        <dbReference type="ARBA" id="ARBA00023180"/>
    </source>
</evidence>
<protein>
    <recommendedName>
        <fullName evidence="17">Leishmanolysin-like peptidase</fullName>
        <ecNumber evidence="17">3.4.24.-</ecNumber>
    </recommendedName>
</protein>
<dbReference type="GO" id="GO:0046872">
    <property type="term" value="F:metal ion binding"/>
    <property type="evidence" value="ECO:0007669"/>
    <property type="project" value="UniProtKB-KW"/>
</dbReference>
<dbReference type="EC" id="3.4.24.-" evidence="17"/>
<comment type="catalytic activity">
    <reaction evidence="1">
        <text>Preference for hydrophobic residues at P1 and P1' and basic residues at P2' and P3'. A model nonapeptide is cleaved at -Ala-Tyr-|-Leu-Lys-Lys-.</text>
        <dbReference type="EC" id="3.4.24.36"/>
    </reaction>
</comment>
<dbReference type="AlphaFoldDB" id="A0A7G2BZY7"/>
<keyword evidence="7 17" id="KW-0378">Hydrolase</keyword>
<keyword evidence="8 16" id="KW-0862">Zinc</keyword>
<keyword evidence="11" id="KW-0472">Membrane</keyword>
<evidence type="ECO:0000256" key="1">
    <source>
        <dbReference type="ARBA" id="ARBA00001249"/>
    </source>
</evidence>
<evidence type="ECO:0000256" key="2">
    <source>
        <dbReference type="ARBA" id="ARBA00004370"/>
    </source>
</evidence>
<dbReference type="EMBL" id="LR877145">
    <property type="protein sequence ID" value="CAD2212644.1"/>
    <property type="molecule type" value="Genomic_DNA"/>
</dbReference>
<evidence type="ECO:0000256" key="16">
    <source>
        <dbReference type="PIRSR" id="PIRSR601577-2"/>
    </source>
</evidence>
<evidence type="ECO:0000256" key="3">
    <source>
        <dbReference type="ARBA" id="ARBA00005860"/>
    </source>
</evidence>
<accession>A0A7G2BZY7</accession>